<evidence type="ECO:0000256" key="5">
    <source>
        <dbReference type="ARBA" id="ARBA00022691"/>
    </source>
</evidence>
<proteinExistence type="inferred from homology"/>
<dbReference type="GO" id="GO:0030735">
    <property type="term" value="F:carnosine N-methyltransferase activity"/>
    <property type="evidence" value="ECO:0007669"/>
    <property type="project" value="UniProtKB-EC"/>
</dbReference>
<comment type="similarity">
    <text evidence="1">Belongs to the carnosine N-methyltransferase family.</text>
</comment>
<dbReference type="OMA" id="GSMSMCA"/>
<dbReference type="GO" id="GO:0032259">
    <property type="term" value="P:methylation"/>
    <property type="evidence" value="ECO:0007669"/>
    <property type="project" value="UniProtKB-KW"/>
</dbReference>
<evidence type="ECO:0000256" key="1">
    <source>
        <dbReference type="ARBA" id="ARBA00010086"/>
    </source>
</evidence>
<protein>
    <recommendedName>
        <fullName evidence="2">carnosine N-methyltransferase</fullName>
        <ecNumber evidence="2">2.1.1.22</ecNumber>
    </recommendedName>
</protein>
<sequence length="394" mass="45764">MSQHPEEGESSVNDETRAIEEVINAFMYYGKFGTEKILKTIQQMKLFSSSIDMISFFRNYPQDFQILVVNKNKEFVESMKQRIEHNHSILKMIANSASGMIGENHTKAFRIHQARRPTGEFLSKVLSTIRQICREWSSEGLPEREATFKPIIEELNSIFPTETERHNIRILVPGCGLGRLAHDLIEQGYTVQGNEFSYFMLFTSFFILNCCKEVDTFFEKPRVNFLFQVDQFTIYPYLFDKSNCWKSEDRLRGVTFPDKTLISSVTNRPNSFSMCAGDFLEIVKDTQFDAIVTAWFIDTANDIFKYIDAIYDALPENGIWINVGPLTWHFEDIAGEMSIELPYSDIMLRIRQKGFEIVSEKEIDSKYTVNRLSMLQNQFNCAYFYARKGGQKPQ</sequence>
<dbReference type="GO" id="GO:0005634">
    <property type="term" value="C:nucleus"/>
    <property type="evidence" value="ECO:0007669"/>
    <property type="project" value="TreeGrafter"/>
</dbReference>
<keyword evidence="7" id="KW-1185">Reference proteome</keyword>
<dbReference type="Pfam" id="PF07942">
    <property type="entry name" value="CARME"/>
    <property type="match status" value="1"/>
</dbReference>
<dbReference type="GO" id="GO:0005829">
    <property type="term" value="C:cytosol"/>
    <property type="evidence" value="ECO:0007669"/>
    <property type="project" value="TreeGrafter"/>
</dbReference>
<dbReference type="eggNOG" id="KOG2798">
    <property type="taxonomic scope" value="Eukaryota"/>
</dbReference>
<dbReference type="InterPro" id="IPR012901">
    <property type="entry name" value="CARME"/>
</dbReference>
<dbReference type="GO" id="GO:0035498">
    <property type="term" value="P:carnosine metabolic process"/>
    <property type="evidence" value="ECO:0007669"/>
    <property type="project" value="TreeGrafter"/>
</dbReference>
<dbReference type="SUPFAM" id="SSF53335">
    <property type="entry name" value="S-adenosyl-L-methionine-dependent methyltransferases"/>
    <property type="match status" value="1"/>
</dbReference>
<dbReference type="Proteomes" id="UP000008281">
    <property type="component" value="Unassembled WGS sequence"/>
</dbReference>
<evidence type="ECO:0000256" key="2">
    <source>
        <dbReference type="ARBA" id="ARBA00012003"/>
    </source>
</evidence>
<evidence type="ECO:0000313" key="6">
    <source>
        <dbReference type="EMBL" id="EFP05116.1"/>
    </source>
</evidence>
<name>E3MMT5_CAERE</name>
<keyword evidence="4" id="KW-0808">Transferase</keyword>
<dbReference type="InterPro" id="IPR029063">
    <property type="entry name" value="SAM-dependent_MTases_sf"/>
</dbReference>
<dbReference type="InParanoid" id="E3MMT5"/>
<dbReference type="EC" id="2.1.1.22" evidence="2"/>
<dbReference type="FunCoup" id="E3MMT5">
    <property type="interactions" value="2168"/>
</dbReference>
<dbReference type="HOGENOM" id="CLU_030612_0_0_1"/>
<dbReference type="PANTHER" id="PTHR12303:SF6">
    <property type="entry name" value="CARNOSINE N-METHYLTRANSFERASE"/>
    <property type="match status" value="1"/>
</dbReference>
<keyword evidence="3" id="KW-0489">Methyltransferase</keyword>
<dbReference type="AlphaFoldDB" id="E3MMT5"/>
<dbReference type="SMART" id="SM01296">
    <property type="entry name" value="N2227"/>
    <property type="match status" value="1"/>
</dbReference>
<reference evidence="6" key="1">
    <citation type="submission" date="2007-07" db="EMBL/GenBank/DDBJ databases">
        <title>PCAP assembly of the Caenorhabditis remanei genome.</title>
        <authorList>
            <consortium name="The Caenorhabditis remanei Sequencing Consortium"/>
            <person name="Wilson R.K."/>
        </authorList>
    </citation>
    <scope>NUCLEOTIDE SEQUENCE [LARGE SCALE GENOMIC DNA]</scope>
    <source>
        <strain evidence="6">PB4641</strain>
    </source>
</reference>
<dbReference type="EMBL" id="DS268458">
    <property type="protein sequence ID" value="EFP05116.1"/>
    <property type="molecule type" value="Genomic_DNA"/>
</dbReference>
<dbReference type="OrthoDB" id="978at2759"/>
<evidence type="ECO:0000313" key="7">
    <source>
        <dbReference type="Proteomes" id="UP000008281"/>
    </source>
</evidence>
<dbReference type="Gene3D" id="3.40.50.150">
    <property type="entry name" value="Vaccinia Virus protein VP39"/>
    <property type="match status" value="1"/>
</dbReference>
<dbReference type="PANTHER" id="PTHR12303">
    <property type="entry name" value="CARNOSINE N-METHYLTRANSFERASE"/>
    <property type="match status" value="1"/>
</dbReference>
<keyword evidence="5" id="KW-0949">S-adenosyl-L-methionine</keyword>
<dbReference type="STRING" id="31234.E3MMT5"/>
<evidence type="ECO:0000256" key="4">
    <source>
        <dbReference type="ARBA" id="ARBA00022679"/>
    </source>
</evidence>
<evidence type="ECO:0000256" key="3">
    <source>
        <dbReference type="ARBA" id="ARBA00022603"/>
    </source>
</evidence>
<organism evidence="7">
    <name type="scientific">Caenorhabditis remanei</name>
    <name type="common">Caenorhabditis vulgaris</name>
    <dbReference type="NCBI Taxonomy" id="31234"/>
    <lineage>
        <taxon>Eukaryota</taxon>
        <taxon>Metazoa</taxon>
        <taxon>Ecdysozoa</taxon>
        <taxon>Nematoda</taxon>
        <taxon>Chromadorea</taxon>
        <taxon>Rhabditida</taxon>
        <taxon>Rhabditina</taxon>
        <taxon>Rhabditomorpha</taxon>
        <taxon>Rhabditoidea</taxon>
        <taxon>Rhabditidae</taxon>
        <taxon>Peloderinae</taxon>
        <taxon>Caenorhabditis</taxon>
    </lineage>
</organism>
<accession>E3MMT5</accession>
<gene>
    <name evidence="6" type="ORF">CRE_04027</name>
</gene>